<feature type="region of interest" description="Disordered" evidence="1">
    <location>
        <begin position="336"/>
        <end position="371"/>
    </location>
</feature>
<feature type="compositionally biased region" description="Low complexity" evidence="1">
    <location>
        <begin position="358"/>
        <end position="371"/>
    </location>
</feature>
<dbReference type="Pfam" id="PF07816">
    <property type="entry name" value="DUF1645"/>
    <property type="match status" value="1"/>
</dbReference>
<dbReference type="InterPro" id="IPR012442">
    <property type="entry name" value="DUF1645_plant"/>
</dbReference>
<feature type="compositionally biased region" description="Low complexity" evidence="1">
    <location>
        <begin position="249"/>
        <end position="270"/>
    </location>
</feature>
<organism evidence="2 3">
    <name type="scientific">Colocasia esculenta</name>
    <name type="common">Wild taro</name>
    <name type="synonym">Arum esculentum</name>
    <dbReference type="NCBI Taxonomy" id="4460"/>
    <lineage>
        <taxon>Eukaryota</taxon>
        <taxon>Viridiplantae</taxon>
        <taxon>Streptophyta</taxon>
        <taxon>Embryophyta</taxon>
        <taxon>Tracheophyta</taxon>
        <taxon>Spermatophyta</taxon>
        <taxon>Magnoliopsida</taxon>
        <taxon>Liliopsida</taxon>
        <taxon>Araceae</taxon>
        <taxon>Aroideae</taxon>
        <taxon>Colocasieae</taxon>
        <taxon>Colocasia</taxon>
    </lineage>
</organism>
<comment type="caution">
    <text evidence="2">The sequence shown here is derived from an EMBL/GenBank/DDBJ whole genome shotgun (WGS) entry which is preliminary data.</text>
</comment>
<name>A0A843UHN5_COLES</name>
<dbReference type="OrthoDB" id="667051at2759"/>
<dbReference type="PANTHER" id="PTHR33095">
    <property type="entry name" value="OS07G0619500 PROTEIN"/>
    <property type="match status" value="1"/>
</dbReference>
<accession>A0A843UHN5</accession>
<evidence type="ECO:0000256" key="1">
    <source>
        <dbReference type="SAM" id="MobiDB-lite"/>
    </source>
</evidence>
<gene>
    <name evidence="2" type="ORF">Taro_015409</name>
</gene>
<reference evidence="2" key="1">
    <citation type="submission" date="2017-07" db="EMBL/GenBank/DDBJ databases">
        <title>Taro Niue Genome Assembly and Annotation.</title>
        <authorList>
            <person name="Atibalentja N."/>
            <person name="Keating K."/>
            <person name="Fields C.J."/>
        </authorList>
    </citation>
    <scope>NUCLEOTIDE SEQUENCE</scope>
    <source>
        <strain evidence="2">Niue_2</strain>
        <tissue evidence="2">Leaf</tissue>
    </source>
</reference>
<protein>
    <submittedName>
        <fullName evidence="2">Uncharacterized protein</fullName>
    </submittedName>
</protein>
<evidence type="ECO:0000313" key="3">
    <source>
        <dbReference type="Proteomes" id="UP000652761"/>
    </source>
</evidence>
<dbReference type="Proteomes" id="UP000652761">
    <property type="component" value="Unassembled WGS sequence"/>
</dbReference>
<feature type="compositionally biased region" description="Acidic residues" evidence="1">
    <location>
        <begin position="100"/>
        <end position="111"/>
    </location>
</feature>
<dbReference type="AlphaFoldDB" id="A0A843UHN5"/>
<feature type="compositionally biased region" description="Basic and acidic residues" evidence="1">
    <location>
        <begin position="202"/>
        <end position="213"/>
    </location>
</feature>
<keyword evidence="3" id="KW-1185">Reference proteome</keyword>
<dbReference type="PANTHER" id="PTHR33095:SF81">
    <property type="entry name" value="OS07G0619500 PROTEIN"/>
    <property type="match status" value="1"/>
</dbReference>
<dbReference type="EMBL" id="NMUH01000662">
    <property type="protein sequence ID" value="MQL82921.1"/>
    <property type="molecule type" value="Genomic_DNA"/>
</dbReference>
<feature type="region of interest" description="Disordered" evidence="1">
    <location>
        <begin position="141"/>
        <end position="270"/>
    </location>
</feature>
<feature type="compositionally biased region" description="Low complexity" evidence="1">
    <location>
        <begin position="222"/>
        <end position="234"/>
    </location>
</feature>
<sequence>MEVVVPVMAADFIFDSSSTTPYVSAPSSPRPLGEWPSSPHYYTSAPTSPTRAAAIFREFSAAMSGGLASPRASSHRSSVIPFEWEDAPGAPKSPPHSGEEADDAEGDGDEVDDFAFEFSGQLEMGCSSPLTADELFEEGMIRPLKPPPRLQYVPPEAGAARENGSSPSPRSPRTPKSPKSPRSRLFFRRREKDEEFDPFAKAIEKTTRGRERANPPGQSTGLARRAARSLSPLRGVFDFGHKSSANQPGASTAADGSSTPASASGSAGTAAAARWIKGGSKKWRLRDLLLFRSASEGRATGSGARDPLRKYTVLSPSWTAMLSRKGSAASISSAASVSGGEDTKNASFRSTDSGSVGGSSRRGSAVGSAHGRHYAAASRAAAEEMRRRTMLPYRQQGLFGCLNFNPAINGLARGFSSFSRSGA</sequence>
<proteinExistence type="predicted"/>
<evidence type="ECO:0000313" key="2">
    <source>
        <dbReference type="EMBL" id="MQL82921.1"/>
    </source>
</evidence>
<feature type="region of interest" description="Disordered" evidence="1">
    <location>
        <begin position="84"/>
        <end position="111"/>
    </location>
</feature>